<dbReference type="SUPFAM" id="SSF48726">
    <property type="entry name" value="Immunoglobulin"/>
    <property type="match status" value="5"/>
</dbReference>
<feature type="domain" description="Ig-like" evidence="6">
    <location>
        <begin position="173"/>
        <end position="267"/>
    </location>
</feature>
<comment type="subcellular location">
    <subcellularLocation>
        <location evidence="1">Membrane</location>
        <topology evidence="1">Single-pass membrane protein</topology>
    </subcellularLocation>
</comment>
<dbReference type="GeneID" id="106671210"/>
<evidence type="ECO:0000313" key="8">
    <source>
        <dbReference type="EnsemblMetazoa" id="XP_024085173.1"/>
    </source>
</evidence>
<dbReference type="InterPro" id="IPR013151">
    <property type="entry name" value="Immunoglobulin_dom"/>
</dbReference>
<name>A0A8I6SUZ6_CIMLE</name>
<dbReference type="InterPro" id="IPR003599">
    <property type="entry name" value="Ig_sub"/>
</dbReference>
<dbReference type="KEGG" id="clec:106671210"/>
<dbReference type="Pfam" id="PF00047">
    <property type="entry name" value="ig"/>
    <property type="match status" value="1"/>
</dbReference>
<dbReference type="InterPro" id="IPR036116">
    <property type="entry name" value="FN3_sf"/>
</dbReference>
<dbReference type="OMA" id="HMARNFA"/>
<accession>A0A8I6SUZ6</accession>
<dbReference type="Pfam" id="PF13927">
    <property type="entry name" value="Ig_3"/>
    <property type="match status" value="1"/>
</dbReference>
<dbReference type="Gene3D" id="2.60.40.10">
    <property type="entry name" value="Immunoglobulins"/>
    <property type="match status" value="6"/>
</dbReference>
<dbReference type="OrthoDB" id="8825892at2759"/>
<dbReference type="Pfam" id="PF08205">
    <property type="entry name" value="C2-set_2"/>
    <property type="match status" value="1"/>
</dbReference>
<keyword evidence="9" id="KW-1185">Reference proteome</keyword>
<dbReference type="PROSITE" id="PS50853">
    <property type="entry name" value="FN3"/>
    <property type="match status" value="1"/>
</dbReference>
<protein>
    <recommendedName>
        <fullName evidence="10">Nephrin</fullName>
    </recommendedName>
</protein>
<feature type="region of interest" description="Disordered" evidence="4">
    <location>
        <begin position="606"/>
        <end position="630"/>
    </location>
</feature>
<organism evidence="8 9">
    <name type="scientific">Cimex lectularius</name>
    <name type="common">Bed bug</name>
    <name type="synonym">Acanthia lectularia</name>
    <dbReference type="NCBI Taxonomy" id="79782"/>
    <lineage>
        <taxon>Eukaryota</taxon>
        <taxon>Metazoa</taxon>
        <taxon>Ecdysozoa</taxon>
        <taxon>Arthropoda</taxon>
        <taxon>Hexapoda</taxon>
        <taxon>Insecta</taxon>
        <taxon>Pterygota</taxon>
        <taxon>Neoptera</taxon>
        <taxon>Paraneoptera</taxon>
        <taxon>Hemiptera</taxon>
        <taxon>Heteroptera</taxon>
        <taxon>Panheteroptera</taxon>
        <taxon>Cimicomorpha</taxon>
        <taxon>Cimicidae</taxon>
        <taxon>Cimex</taxon>
    </lineage>
</organism>
<evidence type="ECO:0000256" key="3">
    <source>
        <dbReference type="ARBA" id="ARBA00023157"/>
    </source>
</evidence>
<keyword evidence="3" id="KW-1015">Disulfide bond</keyword>
<dbReference type="AlphaFoldDB" id="A0A8I6SUZ6"/>
<dbReference type="InterPro" id="IPR013162">
    <property type="entry name" value="CD80_C2-set"/>
</dbReference>
<dbReference type="InterPro" id="IPR003961">
    <property type="entry name" value="FN3_dom"/>
</dbReference>
<dbReference type="InterPro" id="IPR007110">
    <property type="entry name" value="Ig-like_dom"/>
</dbReference>
<evidence type="ECO:0000313" key="9">
    <source>
        <dbReference type="Proteomes" id="UP000494040"/>
    </source>
</evidence>
<dbReference type="InterPro" id="IPR013783">
    <property type="entry name" value="Ig-like_fold"/>
</dbReference>
<evidence type="ECO:0000256" key="5">
    <source>
        <dbReference type="SAM" id="Phobius"/>
    </source>
</evidence>
<keyword evidence="5" id="KW-1133">Transmembrane helix</keyword>
<dbReference type="SMART" id="SM00408">
    <property type="entry name" value="IGc2"/>
    <property type="match status" value="3"/>
</dbReference>
<feature type="domain" description="Fibronectin type-III" evidence="7">
    <location>
        <begin position="466"/>
        <end position="559"/>
    </location>
</feature>
<sequence>MTVEAGRHWSEEAALGGRAFFQASVAPARLTIENVKDADAGVYRCRVDFRKSPTRNTKVNLTVILPPEQLSVLDEKGEHIPHYILGPYNEGATVDITCISTGGRPLPKLTWWQENALLDDSYEVISERKVRNVLRVTQLERRHLHAVFTCQASNNNHLSPISSAVTLDMNLRPLWVKLLGQNRPLSSENTYEISCEVVGARPPPLITWWKGSIQLRNTRETTSTDGNRTVSTLSLVPTMEDSGKYLSCRAVNSLIPDSGMEDGWKLNIYHVPIVSLELGTNLNGSWIREGVDVYFECNIKSNPWVYRVSWRRNGIPVTNNLNGGTILANQSLVLQNVDRARAGLYTCVASNQEGDGESNPLYLDVKFVPVCRPGQANIIGVGKGELARVPCEIETNPPATEYVWKFNNTGENVEIPSTHFTTEPTHSIATYTPVTEHDFGTLLCWAKNALGTMKQPCAYHIIPAGRPDSLTNCSLVNQTETSLGVECSEGFDGGLQQQFVMEVFESTKRILMANISSVTPVLAVAGLPPGLEYQVAVYAINAKGRSDYTIIHTYTLKSPQKRTAISPVVLQFIPLIGILSGVVATLVAVATCVVLVLRCREKNKTQKGEEANSVKQHPLNQSTDSLDNNPDIIPLSSEYQGTDEKILERNMAHYPTELNFKSPKGEVTYAELSLAGTCTVYSELLSASGEPTVYAQIDQGNHMNHLPHHTTANNCDTLGLACTSSSRLGIVTATRF</sequence>
<evidence type="ECO:0000259" key="6">
    <source>
        <dbReference type="PROSITE" id="PS50835"/>
    </source>
</evidence>
<feature type="transmembrane region" description="Helical" evidence="5">
    <location>
        <begin position="572"/>
        <end position="597"/>
    </location>
</feature>
<evidence type="ECO:0000256" key="4">
    <source>
        <dbReference type="SAM" id="MobiDB-lite"/>
    </source>
</evidence>
<feature type="domain" description="Ig-like" evidence="6">
    <location>
        <begin position="81"/>
        <end position="166"/>
    </location>
</feature>
<dbReference type="SMART" id="SM00409">
    <property type="entry name" value="IG"/>
    <property type="match status" value="3"/>
</dbReference>
<feature type="domain" description="Ig-like" evidence="6">
    <location>
        <begin position="9"/>
        <end position="62"/>
    </location>
</feature>
<feature type="compositionally biased region" description="Polar residues" evidence="4">
    <location>
        <begin position="613"/>
        <end position="628"/>
    </location>
</feature>
<keyword evidence="5" id="KW-0812">Transmembrane</keyword>
<dbReference type="RefSeq" id="XP_024085173.1">
    <property type="nucleotide sequence ID" value="XM_024229405.1"/>
</dbReference>
<dbReference type="Proteomes" id="UP000494040">
    <property type="component" value="Unassembled WGS sequence"/>
</dbReference>
<dbReference type="GO" id="GO:0016020">
    <property type="term" value="C:membrane"/>
    <property type="evidence" value="ECO:0007669"/>
    <property type="project" value="UniProtKB-SubCell"/>
</dbReference>
<keyword evidence="2 5" id="KW-0472">Membrane</keyword>
<evidence type="ECO:0000259" key="7">
    <source>
        <dbReference type="PROSITE" id="PS50853"/>
    </source>
</evidence>
<dbReference type="PROSITE" id="PS50835">
    <property type="entry name" value="IG_LIKE"/>
    <property type="match status" value="5"/>
</dbReference>
<proteinExistence type="predicted"/>
<evidence type="ECO:0008006" key="10">
    <source>
        <dbReference type="Google" id="ProtNLM"/>
    </source>
</evidence>
<evidence type="ECO:0000256" key="1">
    <source>
        <dbReference type="ARBA" id="ARBA00004167"/>
    </source>
</evidence>
<dbReference type="InterPro" id="IPR036179">
    <property type="entry name" value="Ig-like_dom_sf"/>
</dbReference>
<dbReference type="InterPro" id="IPR003598">
    <property type="entry name" value="Ig_sub2"/>
</dbReference>
<dbReference type="SUPFAM" id="SSF49265">
    <property type="entry name" value="Fibronectin type III"/>
    <property type="match status" value="1"/>
</dbReference>
<reference evidence="8" key="1">
    <citation type="submission" date="2022-01" db="UniProtKB">
        <authorList>
            <consortium name="EnsemblMetazoa"/>
        </authorList>
    </citation>
    <scope>IDENTIFICATION</scope>
</reference>
<dbReference type="EnsemblMetazoa" id="XM_024229405.1">
    <property type="protein sequence ID" value="XP_024085173.1"/>
    <property type="gene ID" value="LOC106671210"/>
</dbReference>
<feature type="domain" description="Ig-like" evidence="6">
    <location>
        <begin position="373"/>
        <end position="448"/>
    </location>
</feature>
<dbReference type="PANTHER" id="PTHR23278">
    <property type="entry name" value="SIDESTEP PROTEIN"/>
    <property type="match status" value="1"/>
</dbReference>
<evidence type="ECO:0000256" key="2">
    <source>
        <dbReference type="ARBA" id="ARBA00023136"/>
    </source>
</evidence>
<dbReference type="PANTHER" id="PTHR23278:SF30">
    <property type="entry name" value="SIDESTEP VIII, ISOFORM B"/>
    <property type="match status" value="1"/>
</dbReference>
<feature type="domain" description="Ig-like" evidence="6">
    <location>
        <begin position="272"/>
        <end position="364"/>
    </location>
</feature>